<reference evidence="1" key="2">
    <citation type="submission" date="2023-05" db="EMBL/GenBank/DDBJ databases">
        <authorList>
            <consortium name="Lawrence Berkeley National Laboratory"/>
            <person name="Steindorff A."/>
            <person name="Hensen N."/>
            <person name="Bonometti L."/>
            <person name="Westerberg I."/>
            <person name="Brannstrom I.O."/>
            <person name="Guillou S."/>
            <person name="Cros-Aarteil S."/>
            <person name="Calhoun S."/>
            <person name="Haridas S."/>
            <person name="Kuo A."/>
            <person name="Mondo S."/>
            <person name="Pangilinan J."/>
            <person name="Riley R."/>
            <person name="Labutti K."/>
            <person name="Andreopoulos B."/>
            <person name="Lipzen A."/>
            <person name="Chen C."/>
            <person name="Yanf M."/>
            <person name="Daum C."/>
            <person name="Ng V."/>
            <person name="Clum A."/>
            <person name="Ohm R."/>
            <person name="Martin F."/>
            <person name="Silar P."/>
            <person name="Natvig D."/>
            <person name="Lalanne C."/>
            <person name="Gautier V."/>
            <person name="Ament-Velasquez S.L."/>
            <person name="Kruys A."/>
            <person name="Hutchinson M.I."/>
            <person name="Powell A.J."/>
            <person name="Barry K."/>
            <person name="Miller A.N."/>
            <person name="Grigoriev I.V."/>
            <person name="Debuchy R."/>
            <person name="Gladieux P."/>
            <person name="Thoren M.H."/>
            <person name="Johannesson H."/>
        </authorList>
    </citation>
    <scope>NUCLEOTIDE SEQUENCE</scope>
    <source>
        <strain evidence="1">CBS 141.50</strain>
    </source>
</reference>
<keyword evidence="2" id="KW-1185">Reference proteome</keyword>
<name>A0AAN6V6G7_9PEZI</name>
<comment type="caution">
    <text evidence="1">The sequence shown here is derived from an EMBL/GenBank/DDBJ whole genome shotgun (WGS) entry which is preliminary data.</text>
</comment>
<proteinExistence type="predicted"/>
<evidence type="ECO:0000313" key="2">
    <source>
        <dbReference type="Proteomes" id="UP001302676"/>
    </source>
</evidence>
<organism evidence="1 2">
    <name type="scientific">Dichotomopilus funicola</name>
    <dbReference type="NCBI Taxonomy" id="1934379"/>
    <lineage>
        <taxon>Eukaryota</taxon>
        <taxon>Fungi</taxon>
        <taxon>Dikarya</taxon>
        <taxon>Ascomycota</taxon>
        <taxon>Pezizomycotina</taxon>
        <taxon>Sordariomycetes</taxon>
        <taxon>Sordariomycetidae</taxon>
        <taxon>Sordariales</taxon>
        <taxon>Chaetomiaceae</taxon>
        <taxon>Dichotomopilus</taxon>
    </lineage>
</organism>
<accession>A0AAN6V6G7</accession>
<dbReference type="RefSeq" id="XP_062638286.1">
    <property type="nucleotide sequence ID" value="XM_062783462.1"/>
</dbReference>
<dbReference type="Proteomes" id="UP001302676">
    <property type="component" value="Unassembled WGS sequence"/>
</dbReference>
<protein>
    <submittedName>
        <fullName evidence="1">Uncharacterized protein</fullName>
    </submittedName>
</protein>
<gene>
    <name evidence="1" type="ORF">C8A04DRAFT_36270</name>
</gene>
<dbReference type="AlphaFoldDB" id="A0AAN6V6G7"/>
<reference evidence="1" key="1">
    <citation type="journal article" date="2023" name="Mol. Phylogenet. Evol.">
        <title>Genome-scale phylogeny and comparative genomics of the fungal order Sordariales.</title>
        <authorList>
            <person name="Hensen N."/>
            <person name="Bonometti L."/>
            <person name="Westerberg I."/>
            <person name="Brannstrom I.O."/>
            <person name="Guillou S."/>
            <person name="Cros-Aarteil S."/>
            <person name="Calhoun S."/>
            <person name="Haridas S."/>
            <person name="Kuo A."/>
            <person name="Mondo S."/>
            <person name="Pangilinan J."/>
            <person name="Riley R."/>
            <person name="LaButti K."/>
            <person name="Andreopoulos B."/>
            <person name="Lipzen A."/>
            <person name="Chen C."/>
            <person name="Yan M."/>
            <person name="Daum C."/>
            <person name="Ng V."/>
            <person name="Clum A."/>
            <person name="Steindorff A."/>
            <person name="Ohm R.A."/>
            <person name="Martin F."/>
            <person name="Silar P."/>
            <person name="Natvig D.O."/>
            <person name="Lalanne C."/>
            <person name="Gautier V."/>
            <person name="Ament-Velasquez S.L."/>
            <person name="Kruys A."/>
            <person name="Hutchinson M.I."/>
            <person name="Powell A.J."/>
            <person name="Barry K."/>
            <person name="Miller A.N."/>
            <person name="Grigoriev I.V."/>
            <person name="Debuchy R."/>
            <person name="Gladieux P."/>
            <person name="Hiltunen Thoren M."/>
            <person name="Johannesson H."/>
        </authorList>
    </citation>
    <scope>NUCLEOTIDE SEQUENCE</scope>
    <source>
        <strain evidence="1">CBS 141.50</strain>
    </source>
</reference>
<sequence length="197" mass="21426">MALALSTITSALPSNDIIIPPPKPAPDVLEELFNFTVTGFEAQAVIASDRTYIKFHVVPFEGATSAHCFALGTTATHSLTSFPQTWCHHGGDEEADDSATTSVQDPTHDHLWFSFTLGTDFDPINPTTTDGIWSMSSGSGAYLKVTRQVDAHTRDEAFVHIQDTSLTVLGEGLWAHEVYTGPVNFTMPAFRAKEFGH</sequence>
<dbReference type="EMBL" id="MU853573">
    <property type="protein sequence ID" value="KAK4144915.1"/>
    <property type="molecule type" value="Genomic_DNA"/>
</dbReference>
<evidence type="ECO:0000313" key="1">
    <source>
        <dbReference type="EMBL" id="KAK4144915.1"/>
    </source>
</evidence>
<dbReference type="GeneID" id="87820075"/>